<protein>
    <recommendedName>
        <fullName evidence="8">E2F/DP family winged-helix DNA-binding domain-containing protein</fullName>
    </recommendedName>
</protein>
<feature type="compositionally biased region" description="Low complexity" evidence="7">
    <location>
        <begin position="23"/>
        <end position="45"/>
    </location>
</feature>
<dbReference type="FunFam" id="1.10.10.10:FF:000295">
    <property type="entry name" value="E2F transcription factor-like E2FE"/>
    <property type="match status" value="1"/>
</dbReference>
<evidence type="ECO:0000256" key="6">
    <source>
        <dbReference type="RuleBase" id="RU003796"/>
    </source>
</evidence>
<evidence type="ECO:0000256" key="5">
    <source>
        <dbReference type="ARBA" id="ARBA00023306"/>
    </source>
</evidence>
<dbReference type="InterPro" id="IPR015633">
    <property type="entry name" value="E2F"/>
</dbReference>
<dbReference type="RefSeq" id="XP_024310302.1">
    <property type="nucleotide sequence ID" value="XM_024454534.1"/>
</dbReference>
<dbReference type="AlphaFoldDB" id="A0A2K2CM22"/>
<dbReference type="Proteomes" id="UP000008810">
    <property type="component" value="Chromosome 4"/>
</dbReference>
<evidence type="ECO:0000256" key="2">
    <source>
        <dbReference type="ARBA" id="ARBA00023015"/>
    </source>
</evidence>
<evidence type="ECO:0000256" key="7">
    <source>
        <dbReference type="SAM" id="MobiDB-lite"/>
    </source>
</evidence>
<feature type="region of interest" description="Disordered" evidence="7">
    <location>
        <begin position="149"/>
        <end position="188"/>
    </location>
</feature>
<dbReference type="PANTHER" id="PTHR12081">
    <property type="entry name" value="TRANSCRIPTION FACTOR E2F"/>
    <property type="match status" value="1"/>
</dbReference>
<dbReference type="EnsemblPlants" id="PNT63075">
    <property type="protein sequence ID" value="PNT63075"/>
    <property type="gene ID" value="BRADI_4g11116v3"/>
</dbReference>
<evidence type="ECO:0000313" key="9">
    <source>
        <dbReference type="EMBL" id="PNT63075.1"/>
    </source>
</evidence>
<proteinExistence type="inferred from homology"/>
<dbReference type="Pfam" id="PF02319">
    <property type="entry name" value="WHD_E2F_TDP"/>
    <property type="match status" value="2"/>
</dbReference>
<evidence type="ECO:0000256" key="3">
    <source>
        <dbReference type="ARBA" id="ARBA00023125"/>
    </source>
</evidence>
<keyword evidence="3 6" id="KW-0238">DNA-binding</keyword>
<feature type="compositionally biased region" description="Basic and acidic residues" evidence="7">
    <location>
        <begin position="178"/>
        <end position="188"/>
    </location>
</feature>
<comment type="similarity">
    <text evidence="1 6">Belongs to the E2F/DP family.</text>
</comment>
<keyword evidence="2 6" id="KW-0805">Transcription regulation</keyword>
<dbReference type="OrthoDB" id="5318at2759"/>
<evidence type="ECO:0000256" key="4">
    <source>
        <dbReference type="ARBA" id="ARBA00023163"/>
    </source>
</evidence>
<evidence type="ECO:0000313" key="10">
    <source>
        <dbReference type="EnsemblPlants" id="PNT63075"/>
    </source>
</evidence>
<feature type="compositionally biased region" description="Low complexity" evidence="7">
    <location>
        <begin position="1"/>
        <end position="12"/>
    </location>
</feature>
<comment type="subcellular location">
    <subcellularLocation>
        <location evidence="6">Nucleus</location>
    </subcellularLocation>
</comment>
<reference evidence="9" key="2">
    <citation type="submission" date="2017-06" db="EMBL/GenBank/DDBJ databases">
        <title>WGS assembly of Brachypodium distachyon.</title>
        <authorList>
            <consortium name="The International Brachypodium Initiative"/>
            <person name="Lucas S."/>
            <person name="Harmon-Smith M."/>
            <person name="Lail K."/>
            <person name="Tice H."/>
            <person name="Grimwood J."/>
            <person name="Bruce D."/>
            <person name="Barry K."/>
            <person name="Shu S."/>
            <person name="Lindquist E."/>
            <person name="Wang M."/>
            <person name="Pitluck S."/>
            <person name="Vogel J.P."/>
            <person name="Garvin D.F."/>
            <person name="Mockler T.C."/>
            <person name="Schmutz J."/>
            <person name="Rokhsar D."/>
            <person name="Bevan M.W."/>
        </authorList>
    </citation>
    <scope>NUCLEOTIDE SEQUENCE</scope>
    <source>
        <strain evidence="9">Bd21</strain>
    </source>
</reference>
<keyword evidence="5" id="KW-0131">Cell cycle</keyword>
<dbReference type="PANTHER" id="PTHR12081:SF75">
    <property type="entry name" value="OS06G0245900 PROTEIN"/>
    <property type="match status" value="1"/>
</dbReference>
<feature type="compositionally biased region" description="Acidic residues" evidence="7">
    <location>
        <begin position="165"/>
        <end position="177"/>
    </location>
</feature>
<dbReference type="InterPro" id="IPR003316">
    <property type="entry name" value="E2F_WHTH_DNA-bd_dom"/>
</dbReference>
<dbReference type="InterPro" id="IPR036388">
    <property type="entry name" value="WH-like_DNA-bd_sf"/>
</dbReference>
<evidence type="ECO:0000259" key="8">
    <source>
        <dbReference type="SMART" id="SM01372"/>
    </source>
</evidence>
<reference evidence="10" key="3">
    <citation type="submission" date="2018-08" db="UniProtKB">
        <authorList>
            <consortium name="EnsemblPlants"/>
        </authorList>
    </citation>
    <scope>IDENTIFICATION</scope>
    <source>
        <strain evidence="10">cv. Bd21</strain>
    </source>
</reference>
<name>A0A2K2CM22_BRADI</name>
<keyword evidence="6" id="KW-0539">Nucleus</keyword>
<dbReference type="GO" id="GO:0090575">
    <property type="term" value="C:RNA polymerase II transcription regulator complex"/>
    <property type="evidence" value="ECO:0000318"/>
    <property type="project" value="GO_Central"/>
</dbReference>
<dbReference type="KEGG" id="bdi:100846434"/>
<feature type="region of interest" description="Disordered" evidence="7">
    <location>
        <begin position="1"/>
        <end position="45"/>
    </location>
</feature>
<accession>A0A2K2CM22</accession>
<dbReference type="EMBL" id="CM000883">
    <property type="protein sequence ID" value="PNT63075.1"/>
    <property type="molecule type" value="Genomic_DNA"/>
</dbReference>
<feature type="domain" description="E2F/DP family winged-helix DNA-binding" evidence="8">
    <location>
        <begin position="196"/>
        <end position="276"/>
    </location>
</feature>
<dbReference type="SMART" id="SM01372">
    <property type="entry name" value="E2F_TDP"/>
    <property type="match status" value="2"/>
</dbReference>
<dbReference type="Gene3D" id="1.10.10.10">
    <property type="entry name" value="Winged helix-like DNA-binding domain superfamily/Winged helix DNA-binding domain"/>
    <property type="match status" value="2"/>
</dbReference>
<dbReference type="STRING" id="15368.A0A2K2CM22"/>
<reference evidence="9 10" key="1">
    <citation type="journal article" date="2010" name="Nature">
        <title>Genome sequencing and analysis of the model grass Brachypodium distachyon.</title>
        <authorList>
            <consortium name="International Brachypodium Initiative"/>
        </authorList>
    </citation>
    <scope>NUCLEOTIDE SEQUENCE [LARGE SCALE GENOMIC DNA]</scope>
    <source>
        <strain evidence="9 10">Bd21</strain>
    </source>
</reference>
<keyword evidence="4 6" id="KW-0804">Transcription</keyword>
<dbReference type="Gramene" id="PNT63075">
    <property type="protein sequence ID" value="PNT63075"/>
    <property type="gene ID" value="BRADI_4g11116v3"/>
</dbReference>
<dbReference type="GO" id="GO:0000978">
    <property type="term" value="F:RNA polymerase II cis-regulatory region sequence-specific DNA binding"/>
    <property type="evidence" value="ECO:0000318"/>
    <property type="project" value="GO_Central"/>
</dbReference>
<keyword evidence="11" id="KW-1185">Reference proteome</keyword>
<dbReference type="GO" id="GO:0000981">
    <property type="term" value="F:DNA-binding transcription factor activity, RNA polymerase II-specific"/>
    <property type="evidence" value="ECO:0000318"/>
    <property type="project" value="GO_Central"/>
</dbReference>
<dbReference type="GO" id="GO:0006357">
    <property type="term" value="P:regulation of transcription by RNA polymerase II"/>
    <property type="evidence" value="ECO:0000318"/>
    <property type="project" value="GO_Central"/>
</dbReference>
<evidence type="ECO:0000256" key="1">
    <source>
        <dbReference type="ARBA" id="ARBA00010940"/>
    </source>
</evidence>
<evidence type="ECO:0000313" key="11">
    <source>
        <dbReference type="Proteomes" id="UP000008810"/>
    </source>
</evidence>
<dbReference type="GeneID" id="100846434"/>
<feature type="domain" description="E2F/DP family winged-helix DNA-binding" evidence="8">
    <location>
        <begin position="64"/>
        <end position="129"/>
    </location>
</feature>
<sequence>MDTPAAAAAAQANKPYHLRARPARSSSRLLQLQQADGGGSSAARSSRRLLQLHGDGGEERPYDRKQQSLKVLCTKFVALYDDKGVEAVGLDNTARRLSVGRRRIYDIVNVLESVGMLVRRAKNEYTWIGFQGIPAALNEIKFGQEKALGEMKPPPQEPSATNVSDNDEEDKSDDSDWDADREKPDRCCCHRRSDHKKAKSLGRLTQNFVKLFLTMEIETISLDEVASLLLGEGQAEGNMRAKVRRLYDIANVLSSLELIEKKSQEDTRKPTIRWLGPSKQKERNDVTVDLLPTRKTLSRNRALKSTDIPRIGLRTYGNPQEQAKSSGFLFRASHPTGSKKQELGNHITEKERKSIEDWESLATTHRPRYENKAVNDLFRNYVDVWKSWHSDFMRGTPSDP</sequence>
<gene>
    <name evidence="10" type="primary">LOC100846434</name>
    <name evidence="9" type="ORF">BRADI_4g11116v3</name>
</gene>
<dbReference type="InterPro" id="IPR036390">
    <property type="entry name" value="WH_DNA-bd_sf"/>
</dbReference>
<organism evidence="9">
    <name type="scientific">Brachypodium distachyon</name>
    <name type="common">Purple false brome</name>
    <name type="synonym">Trachynia distachya</name>
    <dbReference type="NCBI Taxonomy" id="15368"/>
    <lineage>
        <taxon>Eukaryota</taxon>
        <taxon>Viridiplantae</taxon>
        <taxon>Streptophyta</taxon>
        <taxon>Embryophyta</taxon>
        <taxon>Tracheophyta</taxon>
        <taxon>Spermatophyta</taxon>
        <taxon>Magnoliopsida</taxon>
        <taxon>Liliopsida</taxon>
        <taxon>Poales</taxon>
        <taxon>Poaceae</taxon>
        <taxon>BOP clade</taxon>
        <taxon>Pooideae</taxon>
        <taxon>Stipodae</taxon>
        <taxon>Brachypodieae</taxon>
        <taxon>Brachypodium</taxon>
    </lineage>
</organism>
<dbReference type="SUPFAM" id="SSF46785">
    <property type="entry name" value="Winged helix' DNA-binding domain"/>
    <property type="match status" value="2"/>
</dbReference>